<keyword evidence="4" id="KW-0539">Nucleus</keyword>
<dbReference type="SMART" id="SM00717">
    <property type="entry name" value="SANT"/>
    <property type="match status" value="2"/>
</dbReference>
<dbReference type="PROSITE" id="PS50090">
    <property type="entry name" value="MYB_LIKE"/>
    <property type="match status" value="2"/>
</dbReference>
<dbReference type="InterPro" id="IPR017884">
    <property type="entry name" value="SANT_dom"/>
</dbReference>
<dbReference type="PROSITE" id="PS51294">
    <property type="entry name" value="HTH_MYB"/>
    <property type="match status" value="2"/>
</dbReference>
<keyword evidence="9" id="KW-1185">Reference proteome</keyword>
<evidence type="ECO:0000259" key="6">
    <source>
        <dbReference type="PROSITE" id="PS51293"/>
    </source>
</evidence>
<feature type="domain" description="SANT" evidence="6">
    <location>
        <begin position="141"/>
        <end position="193"/>
    </location>
</feature>
<dbReference type="VEuPathDB" id="TrichDB:TVAG_242750"/>
<evidence type="ECO:0000313" key="9">
    <source>
        <dbReference type="Proteomes" id="UP000001542"/>
    </source>
</evidence>
<dbReference type="InterPro" id="IPR009057">
    <property type="entry name" value="Homeodomain-like_sf"/>
</dbReference>
<evidence type="ECO:0000313" key="8">
    <source>
        <dbReference type="EMBL" id="EAX98910.1"/>
    </source>
</evidence>
<evidence type="ECO:0000259" key="7">
    <source>
        <dbReference type="PROSITE" id="PS51294"/>
    </source>
</evidence>
<dbReference type="RefSeq" id="XP_001311840.1">
    <property type="nucleotide sequence ID" value="XM_001311839.1"/>
</dbReference>
<name>A2F834_TRIV3</name>
<dbReference type="PANTHER" id="PTHR46621">
    <property type="entry name" value="SNRNA-ACTIVATING PROTEIN COMPLEX SUBUNIT 4"/>
    <property type="match status" value="1"/>
</dbReference>
<feature type="domain" description="HTH myb-type" evidence="7">
    <location>
        <begin position="138"/>
        <end position="193"/>
    </location>
</feature>
<dbReference type="PROSITE" id="PS51293">
    <property type="entry name" value="SANT"/>
    <property type="match status" value="1"/>
</dbReference>
<dbReference type="InterPro" id="IPR017930">
    <property type="entry name" value="Myb_dom"/>
</dbReference>
<sequence length="290" mass="32953">MLQEASIELVTRFILAQFPQVNCENLDYNSHLGTSISNFLRLRSNYDEVAQLAQSLTGTTEPIKRLKKILETCTKVGSSNVKDPLPGKKTRPWTQMEDNRLIAGILKYGIDAWSSISDFVGNGRSRPQCAQRWARALDPKISKDDWAEEENEKLLKLIEKYGEKKWTQISLEMGNRTDVQCRYRYKQLKRKTVGSIKLSRQSEPAVSKSELLASWNFVPTATFFGHAAETQNLSPISFPSEKPPIIDMAPTNSVQMNARFAFGDITPENFFDFEESEFSSPFEAGIFTVY</sequence>
<reference evidence="8" key="1">
    <citation type="submission" date="2006-10" db="EMBL/GenBank/DDBJ databases">
        <authorList>
            <person name="Amadeo P."/>
            <person name="Zhao Q."/>
            <person name="Wortman J."/>
            <person name="Fraser-Liggett C."/>
            <person name="Carlton J."/>
        </authorList>
    </citation>
    <scope>NUCLEOTIDE SEQUENCE</scope>
    <source>
        <strain evidence="8">G3</strain>
    </source>
</reference>
<accession>A2F834</accession>
<gene>
    <name evidence="8" type="ORF">TVAG_242750</name>
</gene>
<feature type="domain" description="Myb-like" evidence="5">
    <location>
        <begin position="138"/>
        <end position="189"/>
    </location>
</feature>
<organism evidence="8 9">
    <name type="scientific">Trichomonas vaginalis (strain ATCC PRA-98 / G3)</name>
    <dbReference type="NCBI Taxonomy" id="412133"/>
    <lineage>
        <taxon>Eukaryota</taxon>
        <taxon>Metamonada</taxon>
        <taxon>Parabasalia</taxon>
        <taxon>Trichomonadida</taxon>
        <taxon>Trichomonadidae</taxon>
        <taxon>Trichomonas</taxon>
    </lineage>
</organism>
<reference evidence="8" key="2">
    <citation type="journal article" date="2007" name="Science">
        <title>Draft genome sequence of the sexually transmitted pathogen Trichomonas vaginalis.</title>
        <authorList>
            <person name="Carlton J.M."/>
            <person name="Hirt R.P."/>
            <person name="Silva J.C."/>
            <person name="Delcher A.L."/>
            <person name="Schatz M."/>
            <person name="Zhao Q."/>
            <person name="Wortman J.R."/>
            <person name="Bidwell S.L."/>
            <person name="Alsmark U.C.M."/>
            <person name="Besteiro S."/>
            <person name="Sicheritz-Ponten T."/>
            <person name="Noel C.J."/>
            <person name="Dacks J.B."/>
            <person name="Foster P.G."/>
            <person name="Simillion C."/>
            <person name="Van de Peer Y."/>
            <person name="Miranda-Saavedra D."/>
            <person name="Barton G.J."/>
            <person name="Westrop G.D."/>
            <person name="Mueller S."/>
            <person name="Dessi D."/>
            <person name="Fiori P.L."/>
            <person name="Ren Q."/>
            <person name="Paulsen I."/>
            <person name="Zhang H."/>
            <person name="Bastida-Corcuera F.D."/>
            <person name="Simoes-Barbosa A."/>
            <person name="Brown M.T."/>
            <person name="Hayes R.D."/>
            <person name="Mukherjee M."/>
            <person name="Okumura C.Y."/>
            <person name="Schneider R."/>
            <person name="Smith A.J."/>
            <person name="Vanacova S."/>
            <person name="Villalvazo M."/>
            <person name="Haas B.J."/>
            <person name="Pertea M."/>
            <person name="Feldblyum T.V."/>
            <person name="Utterback T.R."/>
            <person name="Shu C.L."/>
            <person name="Osoegawa K."/>
            <person name="de Jong P.J."/>
            <person name="Hrdy I."/>
            <person name="Horvathova L."/>
            <person name="Zubacova Z."/>
            <person name="Dolezal P."/>
            <person name="Malik S.B."/>
            <person name="Logsdon J.M. Jr."/>
            <person name="Henze K."/>
            <person name="Gupta A."/>
            <person name="Wang C.C."/>
            <person name="Dunne R.L."/>
            <person name="Upcroft J.A."/>
            <person name="Upcroft P."/>
            <person name="White O."/>
            <person name="Salzberg S.L."/>
            <person name="Tang P."/>
            <person name="Chiu C.-H."/>
            <person name="Lee Y.-S."/>
            <person name="Embley T.M."/>
            <person name="Coombs G.H."/>
            <person name="Mottram J.C."/>
            <person name="Tachezy J."/>
            <person name="Fraser-Liggett C.M."/>
            <person name="Johnson P.J."/>
        </authorList>
    </citation>
    <scope>NUCLEOTIDE SEQUENCE [LARGE SCALE GENOMIC DNA]</scope>
    <source>
        <strain evidence="8">G3</strain>
    </source>
</reference>
<dbReference type="KEGG" id="tva:4756712"/>
<dbReference type="InterPro" id="IPR051575">
    <property type="entry name" value="Myb-like_DNA-bd"/>
</dbReference>
<evidence type="ECO:0000256" key="1">
    <source>
        <dbReference type="ARBA" id="ARBA00023015"/>
    </source>
</evidence>
<dbReference type="SUPFAM" id="SSF46689">
    <property type="entry name" value="Homeodomain-like"/>
    <property type="match status" value="2"/>
</dbReference>
<dbReference type="Pfam" id="PF00249">
    <property type="entry name" value="Myb_DNA-binding"/>
    <property type="match status" value="2"/>
</dbReference>
<keyword evidence="1" id="KW-0805">Transcription regulation</keyword>
<evidence type="ECO:0000256" key="4">
    <source>
        <dbReference type="ARBA" id="ARBA00023242"/>
    </source>
</evidence>
<feature type="domain" description="Myb-like" evidence="5">
    <location>
        <begin position="85"/>
        <end position="137"/>
    </location>
</feature>
<keyword evidence="3" id="KW-0804">Transcription</keyword>
<dbReference type="GO" id="GO:0000978">
    <property type="term" value="F:RNA polymerase II cis-regulatory region sequence-specific DNA binding"/>
    <property type="evidence" value="ECO:0000318"/>
    <property type="project" value="GO_Central"/>
</dbReference>
<keyword evidence="2 8" id="KW-0238">DNA-binding</keyword>
<dbReference type="CDD" id="cd00167">
    <property type="entry name" value="SANT"/>
    <property type="match status" value="2"/>
</dbReference>
<dbReference type="AlphaFoldDB" id="A2F834"/>
<protein>
    <submittedName>
        <fullName evidence="8">Myb-like DNA-binding domain containing protein</fullName>
    </submittedName>
</protein>
<dbReference type="SMR" id="A2F834"/>
<dbReference type="InParanoid" id="A2F834"/>
<evidence type="ECO:0000259" key="5">
    <source>
        <dbReference type="PROSITE" id="PS50090"/>
    </source>
</evidence>
<dbReference type="GO" id="GO:0005634">
    <property type="term" value="C:nucleus"/>
    <property type="evidence" value="ECO:0000318"/>
    <property type="project" value="GO_Central"/>
</dbReference>
<dbReference type="Gene3D" id="1.10.10.60">
    <property type="entry name" value="Homeodomain-like"/>
    <property type="match status" value="2"/>
</dbReference>
<evidence type="ECO:0000256" key="2">
    <source>
        <dbReference type="ARBA" id="ARBA00023125"/>
    </source>
</evidence>
<dbReference type="EMBL" id="DS113657">
    <property type="protein sequence ID" value="EAX98910.1"/>
    <property type="molecule type" value="Genomic_DNA"/>
</dbReference>
<proteinExistence type="predicted"/>
<dbReference type="PANTHER" id="PTHR46621:SF1">
    <property type="entry name" value="SNRNA-ACTIVATING PROTEIN COMPLEX SUBUNIT 4"/>
    <property type="match status" value="1"/>
</dbReference>
<evidence type="ECO:0000256" key="3">
    <source>
        <dbReference type="ARBA" id="ARBA00023163"/>
    </source>
</evidence>
<dbReference type="eggNOG" id="KOG0048">
    <property type="taxonomic scope" value="Eukaryota"/>
</dbReference>
<dbReference type="InterPro" id="IPR001005">
    <property type="entry name" value="SANT/Myb"/>
</dbReference>
<dbReference type="Proteomes" id="UP000001542">
    <property type="component" value="Unassembled WGS sequence"/>
</dbReference>
<dbReference type="OrthoDB" id="2143914at2759"/>
<dbReference type="VEuPathDB" id="TrichDB:TVAGG3_0283220"/>
<dbReference type="GO" id="GO:0000981">
    <property type="term" value="F:DNA-binding transcription factor activity, RNA polymerase II-specific"/>
    <property type="evidence" value="ECO:0000318"/>
    <property type="project" value="GO_Central"/>
</dbReference>
<feature type="domain" description="HTH myb-type" evidence="7">
    <location>
        <begin position="85"/>
        <end position="137"/>
    </location>
</feature>
<dbReference type="STRING" id="5722.A2F834"/>
<dbReference type="GO" id="GO:0006355">
    <property type="term" value="P:regulation of DNA-templated transcription"/>
    <property type="evidence" value="ECO:0000318"/>
    <property type="project" value="GO_Central"/>
</dbReference>